<dbReference type="InterPro" id="IPR005854">
    <property type="entry name" value="PurF"/>
</dbReference>
<keyword evidence="4 8" id="KW-0328">Glycosyltransferase</keyword>
<protein>
    <recommendedName>
        <fullName evidence="3 8">Amidophosphoribosyltransferase</fullName>
        <shortName evidence="8">ATase</shortName>
        <ecNumber evidence="3 8">2.4.2.14</ecNumber>
    </recommendedName>
    <alternativeName>
        <fullName evidence="8">Glutamine phosphoribosylpyrophosphate amidotransferase</fullName>
    </alternativeName>
</protein>
<feature type="binding site" evidence="10">
    <location>
        <position position="343"/>
    </location>
    <ligand>
        <name>[4Fe-4S] cluster</name>
        <dbReference type="ChEBI" id="CHEBI:49883"/>
    </ligand>
</feature>
<keyword evidence="10" id="KW-0408">Iron</keyword>
<evidence type="ECO:0000256" key="1">
    <source>
        <dbReference type="ARBA" id="ARBA00005209"/>
    </source>
</evidence>
<keyword evidence="9" id="KW-0460">Magnesium</keyword>
<evidence type="ECO:0000313" key="13">
    <source>
        <dbReference type="Proteomes" id="UP001432202"/>
    </source>
</evidence>
<keyword evidence="7" id="KW-0315">Glutamine amidotransferase</keyword>
<keyword evidence="9" id="KW-0479">Metal-binding</keyword>
<evidence type="ECO:0000256" key="7">
    <source>
        <dbReference type="ARBA" id="ARBA00022962"/>
    </source>
</evidence>
<keyword evidence="6 8" id="KW-0658">Purine biosynthesis</keyword>
<dbReference type="SUPFAM" id="SSF53271">
    <property type="entry name" value="PRTase-like"/>
    <property type="match status" value="1"/>
</dbReference>
<evidence type="ECO:0000313" key="12">
    <source>
        <dbReference type="EMBL" id="WWQ60156.1"/>
    </source>
</evidence>
<dbReference type="AlphaFoldDB" id="A0AAX4L168"/>
<feature type="binding site" evidence="9">
    <location>
        <position position="306"/>
    </location>
    <ligand>
        <name>Mg(2+)</name>
        <dbReference type="ChEBI" id="CHEBI:18420"/>
    </ligand>
</feature>
<keyword evidence="13" id="KW-1185">Reference proteome</keyword>
<dbReference type="InterPro" id="IPR029055">
    <property type="entry name" value="Ntn_hydrolases_N"/>
</dbReference>
<feature type="domain" description="Glutamine amidotransferase type-2" evidence="11">
    <location>
        <begin position="2"/>
        <end position="182"/>
    </location>
</feature>
<dbReference type="PANTHER" id="PTHR11907">
    <property type="entry name" value="AMIDOPHOSPHORIBOSYLTRANSFERASE"/>
    <property type="match status" value="1"/>
</dbReference>
<evidence type="ECO:0000256" key="10">
    <source>
        <dbReference type="PIRSR" id="PIRSR000485-3"/>
    </source>
</evidence>
<evidence type="ECO:0000256" key="8">
    <source>
        <dbReference type="PIRNR" id="PIRNR000485"/>
    </source>
</evidence>
<feature type="binding site" evidence="10">
    <location>
        <position position="395"/>
    </location>
    <ligand>
        <name>[4Fe-4S] cluster</name>
        <dbReference type="ChEBI" id="CHEBI:49883"/>
    </ligand>
</feature>
<dbReference type="Gene3D" id="3.60.20.10">
    <property type="entry name" value="Glutamine Phosphoribosylpyrophosphate, subunit 1, domain 1"/>
    <property type="match status" value="2"/>
</dbReference>
<name>A0AAX4L168_9CREN</name>
<comment type="catalytic activity">
    <reaction evidence="8">
        <text>5-phospho-beta-D-ribosylamine + L-glutamate + diphosphate = 5-phospho-alpha-D-ribose 1-diphosphate + L-glutamine + H2O</text>
        <dbReference type="Rhea" id="RHEA:14905"/>
        <dbReference type="ChEBI" id="CHEBI:15377"/>
        <dbReference type="ChEBI" id="CHEBI:29985"/>
        <dbReference type="ChEBI" id="CHEBI:33019"/>
        <dbReference type="ChEBI" id="CHEBI:58017"/>
        <dbReference type="ChEBI" id="CHEBI:58359"/>
        <dbReference type="ChEBI" id="CHEBI:58681"/>
        <dbReference type="EC" id="2.4.2.14"/>
    </reaction>
</comment>
<dbReference type="InterPro" id="IPR000836">
    <property type="entry name" value="PRTase_dom"/>
</dbReference>
<dbReference type="GO" id="GO:0006164">
    <property type="term" value="P:purine nucleotide biosynthetic process"/>
    <property type="evidence" value="ECO:0007669"/>
    <property type="project" value="UniProtKB-KW"/>
</dbReference>
<keyword evidence="5 8" id="KW-0808">Transferase</keyword>
<organism evidence="12 13">
    <name type="scientific">Sulfolobus tengchongensis</name>
    <dbReference type="NCBI Taxonomy" id="207809"/>
    <lineage>
        <taxon>Archaea</taxon>
        <taxon>Thermoproteota</taxon>
        <taxon>Thermoprotei</taxon>
        <taxon>Sulfolobales</taxon>
        <taxon>Sulfolobaceae</taxon>
        <taxon>Sulfolobus</taxon>
    </lineage>
</organism>
<reference evidence="12 13" key="1">
    <citation type="submission" date="2024-02" db="EMBL/GenBank/DDBJ databases">
        <title>STSV induces naive adaptation in Sulfolobus.</title>
        <authorList>
            <person name="Xiang X."/>
            <person name="Song M."/>
        </authorList>
    </citation>
    <scope>NUCLEOTIDE SEQUENCE [LARGE SCALE GENOMIC DNA]</scope>
    <source>
        <strain evidence="12 13">RT2</strain>
    </source>
</reference>
<accession>A0AAX4L168</accession>
<dbReference type="GO" id="GO:0004044">
    <property type="term" value="F:amidophosphoribosyltransferase activity"/>
    <property type="evidence" value="ECO:0007669"/>
    <property type="project" value="UniProtKB-EC"/>
</dbReference>
<evidence type="ECO:0000256" key="3">
    <source>
        <dbReference type="ARBA" id="ARBA00011941"/>
    </source>
</evidence>
<feature type="binding site" evidence="9">
    <location>
        <position position="307"/>
    </location>
    <ligand>
        <name>Mg(2+)</name>
        <dbReference type="ChEBI" id="CHEBI:18420"/>
    </ligand>
</feature>
<comment type="cofactor">
    <cofactor evidence="10">
        <name>[4Fe-4S] cluster</name>
        <dbReference type="ChEBI" id="CHEBI:49883"/>
    </cofactor>
    <text evidence="10">Binds 1 [4Fe-4S] cluster per subunit.</text>
</comment>
<evidence type="ECO:0000256" key="6">
    <source>
        <dbReference type="ARBA" id="ARBA00022755"/>
    </source>
</evidence>
<dbReference type="PROSITE" id="PS51278">
    <property type="entry name" value="GATASE_TYPE_2"/>
    <property type="match status" value="1"/>
</dbReference>
<dbReference type="GO" id="GO:0051536">
    <property type="term" value="F:iron-sulfur cluster binding"/>
    <property type="evidence" value="ECO:0007669"/>
    <property type="project" value="UniProtKB-KW"/>
</dbReference>
<evidence type="ECO:0000256" key="5">
    <source>
        <dbReference type="ARBA" id="ARBA00022679"/>
    </source>
</evidence>
<evidence type="ECO:0000256" key="9">
    <source>
        <dbReference type="PIRSR" id="PIRSR000485-2"/>
    </source>
</evidence>
<sequence>MAGILGILAFDEVWNVSKFLYYGLIGLQHRGYSRSGIAILSKDRNISIKSENVAPEDLEIREMRGWAGIGYAGIRHSYPLLFDNSAVVVDGPVKDISIFKQLMKDPEKTIEESIKEPITFIALSKDGQLIAYRDELGLKPLSLGGFGFDLAIISSEPTAMYVIGAELKREIKPGELVIIDKYHLESRQVKTPKKAYCTIEYVYQARIDSIVNEREIYDLRVKIGEELAIEYPIEADSVIGVPETALPFAIGYSRKLNLPLDLGFTRTGSPIRTMLASDAFLKIIGVQLKLNPIKSAVKGKRIVLIDDSMVTGTTLKNTIFNLRKLGAKEVHVLIGSPKLISQCPYGVEVPDEKELISANLDDKTIARVLGADSINWLSLEGLFKVVGHTNLCLGCMTKKYPW</sequence>
<feature type="binding site" evidence="10">
    <location>
        <position position="392"/>
    </location>
    <ligand>
        <name>[4Fe-4S] cluster</name>
        <dbReference type="ChEBI" id="CHEBI:49883"/>
    </ligand>
</feature>
<feature type="binding site" evidence="9">
    <location>
        <position position="244"/>
    </location>
    <ligand>
        <name>Mg(2+)</name>
        <dbReference type="ChEBI" id="CHEBI:18420"/>
    </ligand>
</feature>
<evidence type="ECO:0000256" key="2">
    <source>
        <dbReference type="ARBA" id="ARBA00010138"/>
    </source>
</evidence>
<dbReference type="CDD" id="cd06223">
    <property type="entry name" value="PRTases_typeI"/>
    <property type="match status" value="1"/>
</dbReference>
<dbReference type="Pfam" id="PF00156">
    <property type="entry name" value="Pribosyltran"/>
    <property type="match status" value="1"/>
</dbReference>
<evidence type="ECO:0000259" key="11">
    <source>
        <dbReference type="PROSITE" id="PS51278"/>
    </source>
</evidence>
<dbReference type="PIRSF" id="PIRSF000485">
    <property type="entry name" value="Amd_phspho_trans"/>
    <property type="match status" value="1"/>
</dbReference>
<dbReference type="GO" id="GO:0009113">
    <property type="term" value="P:purine nucleobase biosynthetic process"/>
    <property type="evidence" value="ECO:0007669"/>
    <property type="project" value="InterPro"/>
</dbReference>
<comment type="pathway">
    <text evidence="1 8">Purine metabolism; IMP biosynthesis via de novo pathway; N(1)-(5-phospho-D-ribosyl)glycinamide from 5-phospho-alpha-D-ribose 1-diphosphate: step 1/2.</text>
</comment>
<proteinExistence type="inferred from homology"/>
<dbReference type="EMBL" id="CP146016">
    <property type="protein sequence ID" value="WWQ60156.1"/>
    <property type="molecule type" value="Genomic_DNA"/>
</dbReference>
<comment type="cofactor">
    <cofactor evidence="9">
        <name>Mg(2+)</name>
        <dbReference type="ChEBI" id="CHEBI:18420"/>
    </cofactor>
    <text evidence="9">Binds 1 Mg(2+) ion per subunit.</text>
</comment>
<keyword evidence="10" id="KW-0411">Iron-sulfur</keyword>
<gene>
    <name evidence="12" type="ORF">V6M85_11995</name>
</gene>
<dbReference type="SUPFAM" id="SSF56235">
    <property type="entry name" value="N-terminal nucleophile aminohydrolases (Ntn hydrolases)"/>
    <property type="match status" value="1"/>
</dbReference>
<dbReference type="InterPro" id="IPR029057">
    <property type="entry name" value="PRTase-like"/>
</dbReference>
<dbReference type="RefSeq" id="WP_338600452.1">
    <property type="nucleotide sequence ID" value="NZ_CP146016.1"/>
</dbReference>
<feature type="binding site" evidence="10">
    <location>
        <position position="197"/>
    </location>
    <ligand>
        <name>[4Fe-4S] cluster</name>
        <dbReference type="ChEBI" id="CHEBI:49883"/>
    </ligand>
</feature>
<dbReference type="GO" id="GO:0046872">
    <property type="term" value="F:metal ion binding"/>
    <property type="evidence" value="ECO:0007669"/>
    <property type="project" value="UniProtKB-KW"/>
</dbReference>
<dbReference type="InterPro" id="IPR017932">
    <property type="entry name" value="GATase_2_dom"/>
</dbReference>
<evidence type="ECO:0000256" key="4">
    <source>
        <dbReference type="ARBA" id="ARBA00022676"/>
    </source>
</evidence>
<comment type="similarity">
    <text evidence="2 8">In the C-terminal section; belongs to the purine/pyrimidine phosphoribosyltransferase family.</text>
</comment>
<dbReference type="Proteomes" id="UP001432202">
    <property type="component" value="Chromosome"/>
</dbReference>
<dbReference type="EC" id="2.4.2.14" evidence="3 8"/>
<dbReference type="Gene3D" id="3.40.50.2020">
    <property type="match status" value="1"/>
</dbReference>
<dbReference type="GeneID" id="89337502"/>